<evidence type="ECO:0000256" key="1">
    <source>
        <dbReference type="ARBA" id="ARBA00023015"/>
    </source>
</evidence>
<name>A0ABU1I2A4_9MICO</name>
<evidence type="ECO:0000313" key="5">
    <source>
        <dbReference type="EMBL" id="MDR6168013.1"/>
    </source>
</evidence>
<evidence type="ECO:0000259" key="4">
    <source>
        <dbReference type="PROSITE" id="PS01124"/>
    </source>
</evidence>
<comment type="caution">
    <text evidence="5">The sequence shown here is derived from an EMBL/GenBank/DDBJ whole genome shotgun (WGS) entry which is preliminary data.</text>
</comment>
<protein>
    <submittedName>
        <fullName evidence="5">AraC-like DNA-binding protein</fullName>
    </submittedName>
</protein>
<feature type="domain" description="HTH araC/xylS-type" evidence="4">
    <location>
        <begin position="186"/>
        <end position="283"/>
    </location>
</feature>
<dbReference type="PROSITE" id="PS00041">
    <property type="entry name" value="HTH_ARAC_FAMILY_1"/>
    <property type="match status" value="1"/>
</dbReference>
<dbReference type="InterPro" id="IPR018062">
    <property type="entry name" value="HTH_AraC-typ_CS"/>
</dbReference>
<dbReference type="EMBL" id="JAVIZA010000001">
    <property type="protein sequence ID" value="MDR6168013.1"/>
    <property type="molecule type" value="Genomic_DNA"/>
</dbReference>
<dbReference type="InterPro" id="IPR050204">
    <property type="entry name" value="AraC_XylS_family_regulators"/>
</dbReference>
<keyword evidence="2" id="KW-0238">DNA-binding</keyword>
<keyword evidence="3" id="KW-0804">Transcription</keyword>
<evidence type="ECO:0000256" key="3">
    <source>
        <dbReference type="ARBA" id="ARBA00023163"/>
    </source>
</evidence>
<evidence type="ECO:0000313" key="6">
    <source>
        <dbReference type="Proteomes" id="UP001260188"/>
    </source>
</evidence>
<dbReference type="Pfam" id="PF12833">
    <property type="entry name" value="HTH_18"/>
    <property type="match status" value="1"/>
</dbReference>
<keyword evidence="1" id="KW-0805">Transcription regulation</keyword>
<dbReference type="PROSITE" id="PS01124">
    <property type="entry name" value="HTH_ARAC_FAMILY_2"/>
    <property type="match status" value="1"/>
</dbReference>
<organism evidence="5 6">
    <name type="scientific">Microbacterium paludicola</name>
    <dbReference type="NCBI Taxonomy" id="300019"/>
    <lineage>
        <taxon>Bacteria</taxon>
        <taxon>Bacillati</taxon>
        <taxon>Actinomycetota</taxon>
        <taxon>Actinomycetes</taxon>
        <taxon>Micrococcales</taxon>
        <taxon>Microbacteriaceae</taxon>
        <taxon>Microbacterium</taxon>
    </lineage>
</organism>
<dbReference type="Gene3D" id="1.10.10.60">
    <property type="entry name" value="Homeodomain-like"/>
    <property type="match status" value="2"/>
</dbReference>
<dbReference type="PANTHER" id="PTHR46796:SF7">
    <property type="entry name" value="ARAC FAMILY TRANSCRIPTIONAL REGULATOR"/>
    <property type="match status" value="1"/>
</dbReference>
<reference evidence="5 6" key="1">
    <citation type="submission" date="2023-08" db="EMBL/GenBank/DDBJ databases">
        <title>Functional and genomic diversity of the sorghum phyllosphere microbiome.</title>
        <authorList>
            <person name="Shade A."/>
        </authorList>
    </citation>
    <scope>NUCLEOTIDE SEQUENCE [LARGE SCALE GENOMIC DNA]</scope>
    <source>
        <strain evidence="5 6">SORGH_AS_0919</strain>
    </source>
</reference>
<dbReference type="PANTHER" id="PTHR46796">
    <property type="entry name" value="HTH-TYPE TRANSCRIPTIONAL ACTIVATOR RHAS-RELATED"/>
    <property type="match status" value="1"/>
</dbReference>
<dbReference type="InterPro" id="IPR018060">
    <property type="entry name" value="HTH_AraC"/>
</dbReference>
<gene>
    <name evidence="5" type="ORF">QE367_002217</name>
</gene>
<sequence>MIALEQALASLEIRPRMAHRADLAPGGSLPLGTGDATLVYVRSGEITGDPASGTSCTVVGPSGDAATPTGARTLLAGDAFLSLGCRPISLTSQSGAELTVVPADVSLAAVTPLPPFVFVDGFVELEPAAAALVSHLGTGTASGRSGDAVICQMMVKTVLLSAIRAWAAHTAGASAWPAPAVDPFLSRAAEAVAADPGRDWTIDQLASLSAMSRTVFAARFRRAYGRSPASYVTEIRMQHAKDMLESGASVSETSRTLGYGSDEGFSRAFRRHTGMPPSLWRARAAAPSMH</sequence>
<accession>A0ABU1I2A4</accession>
<evidence type="ECO:0000256" key="2">
    <source>
        <dbReference type="ARBA" id="ARBA00023125"/>
    </source>
</evidence>
<keyword evidence="6" id="KW-1185">Reference proteome</keyword>
<proteinExistence type="predicted"/>
<dbReference type="Proteomes" id="UP001260188">
    <property type="component" value="Unassembled WGS sequence"/>
</dbReference>
<dbReference type="SMART" id="SM00342">
    <property type="entry name" value="HTH_ARAC"/>
    <property type="match status" value="1"/>
</dbReference>
<dbReference type="InterPro" id="IPR009057">
    <property type="entry name" value="Homeodomain-like_sf"/>
</dbReference>
<dbReference type="SUPFAM" id="SSF46689">
    <property type="entry name" value="Homeodomain-like"/>
    <property type="match status" value="2"/>
</dbReference>
<dbReference type="RefSeq" id="WP_258039073.1">
    <property type="nucleotide sequence ID" value="NZ_JAVIZA010000001.1"/>
</dbReference>